<dbReference type="InterPro" id="IPR036236">
    <property type="entry name" value="Znf_C2H2_sf"/>
</dbReference>
<comment type="subcellular location">
    <subcellularLocation>
        <location evidence="1">Nucleus</location>
    </subcellularLocation>
</comment>
<dbReference type="GO" id="GO:0010044">
    <property type="term" value="P:response to aluminum ion"/>
    <property type="evidence" value="ECO:0007669"/>
    <property type="project" value="InterPro"/>
</dbReference>
<dbReference type="Pfam" id="PF23118">
    <property type="entry name" value="zf-C2H2_STOP2_C"/>
    <property type="match status" value="1"/>
</dbReference>
<evidence type="ECO:0000256" key="1">
    <source>
        <dbReference type="ARBA" id="ARBA00004123"/>
    </source>
</evidence>
<dbReference type="InterPro" id="IPR059161">
    <property type="entry name" value="Znf-C2H2_STOP1/2_3rd"/>
</dbReference>
<evidence type="ECO:0000256" key="7">
    <source>
        <dbReference type="ARBA" id="ARBA00023163"/>
    </source>
</evidence>
<keyword evidence="7" id="KW-0804">Transcription</keyword>
<evidence type="ECO:0000256" key="11">
    <source>
        <dbReference type="SAM" id="SignalP"/>
    </source>
</evidence>
<dbReference type="InterPro" id="IPR044300">
    <property type="entry name" value="STOP1/2"/>
</dbReference>
<dbReference type="Gene3D" id="3.30.160.60">
    <property type="entry name" value="Classic Zinc Finger"/>
    <property type="match status" value="1"/>
</dbReference>
<feature type="region of interest" description="Disordered" evidence="10">
    <location>
        <begin position="53"/>
        <end position="75"/>
    </location>
</feature>
<evidence type="ECO:0000313" key="13">
    <source>
        <dbReference type="EMBL" id="KAG2544630.1"/>
    </source>
</evidence>
<proteinExistence type="predicted"/>
<evidence type="ECO:0000256" key="5">
    <source>
        <dbReference type="ARBA" id="ARBA00022833"/>
    </source>
</evidence>
<dbReference type="PROSITE" id="PS50157">
    <property type="entry name" value="ZINC_FINGER_C2H2_2"/>
    <property type="match status" value="1"/>
</dbReference>
<keyword evidence="5" id="KW-0862">Zinc</keyword>
<keyword evidence="4 9" id="KW-0863">Zinc-finger</keyword>
<reference evidence="13" key="1">
    <citation type="submission" date="2020-05" db="EMBL/GenBank/DDBJ databases">
        <title>WGS assembly of Panicum virgatum.</title>
        <authorList>
            <person name="Lovell J.T."/>
            <person name="Jenkins J."/>
            <person name="Shu S."/>
            <person name="Juenger T.E."/>
            <person name="Schmutz J."/>
        </authorList>
    </citation>
    <scope>NUCLEOTIDE SEQUENCE</scope>
    <source>
        <strain evidence="13">AP13</strain>
    </source>
</reference>
<dbReference type="PANTHER" id="PTHR46352:SF5">
    <property type="entry name" value="OS03G0838800 PROTEIN"/>
    <property type="match status" value="1"/>
</dbReference>
<evidence type="ECO:0000256" key="8">
    <source>
        <dbReference type="ARBA" id="ARBA00023242"/>
    </source>
</evidence>
<dbReference type="EMBL" id="CM029053">
    <property type="protein sequence ID" value="KAG2544630.1"/>
    <property type="molecule type" value="Genomic_DNA"/>
</dbReference>
<keyword evidence="3" id="KW-0677">Repeat</keyword>
<feature type="domain" description="C2H2-type" evidence="12">
    <location>
        <begin position="191"/>
        <end position="218"/>
    </location>
</feature>
<comment type="caution">
    <text evidence="13">The sequence shown here is derived from an EMBL/GenBank/DDBJ whole genome shotgun (WGS) entry which is preliminary data.</text>
</comment>
<dbReference type="PANTHER" id="PTHR46352">
    <property type="entry name" value="PROTEIN SENSITIVE TO PROTON RHIZOTOXICITY 1"/>
    <property type="match status" value="1"/>
</dbReference>
<gene>
    <name evidence="13" type="ORF">PVAP13_9KG082761</name>
</gene>
<evidence type="ECO:0000256" key="6">
    <source>
        <dbReference type="ARBA" id="ARBA00023015"/>
    </source>
</evidence>
<dbReference type="GO" id="GO:0008270">
    <property type="term" value="F:zinc ion binding"/>
    <property type="evidence" value="ECO:0007669"/>
    <property type="project" value="UniProtKB-KW"/>
</dbReference>
<keyword evidence="8" id="KW-0539">Nucleus</keyword>
<dbReference type="AlphaFoldDB" id="A0A8T0N591"/>
<feature type="region of interest" description="Disordered" evidence="10">
    <location>
        <begin position="132"/>
        <end position="170"/>
    </location>
</feature>
<keyword evidence="14" id="KW-1185">Reference proteome</keyword>
<dbReference type="PROSITE" id="PS00028">
    <property type="entry name" value="ZINC_FINGER_C2H2_1"/>
    <property type="match status" value="1"/>
</dbReference>
<dbReference type="SUPFAM" id="SSF57667">
    <property type="entry name" value="beta-beta-alpha zinc fingers"/>
    <property type="match status" value="1"/>
</dbReference>
<dbReference type="Proteomes" id="UP000823388">
    <property type="component" value="Chromosome 9K"/>
</dbReference>
<evidence type="ECO:0000256" key="3">
    <source>
        <dbReference type="ARBA" id="ARBA00022737"/>
    </source>
</evidence>
<dbReference type="InterPro" id="IPR013087">
    <property type="entry name" value="Znf_C2H2_type"/>
</dbReference>
<feature type="signal peptide" evidence="11">
    <location>
        <begin position="1"/>
        <end position="24"/>
    </location>
</feature>
<evidence type="ECO:0000256" key="10">
    <source>
        <dbReference type="SAM" id="MobiDB-lite"/>
    </source>
</evidence>
<evidence type="ECO:0000256" key="2">
    <source>
        <dbReference type="ARBA" id="ARBA00022723"/>
    </source>
</evidence>
<evidence type="ECO:0000259" key="12">
    <source>
        <dbReference type="PROSITE" id="PS50157"/>
    </source>
</evidence>
<evidence type="ECO:0000256" key="9">
    <source>
        <dbReference type="PROSITE-ProRule" id="PRU00042"/>
    </source>
</evidence>
<dbReference type="SMART" id="SM00355">
    <property type="entry name" value="ZnF_C2H2"/>
    <property type="match status" value="3"/>
</dbReference>
<dbReference type="Pfam" id="PF23115">
    <property type="entry name" value="zf-C2H2_STOP2_3rd"/>
    <property type="match status" value="1"/>
</dbReference>
<dbReference type="FunFam" id="3.30.160.60:FF:000100">
    <property type="entry name" value="Zinc finger 45-like"/>
    <property type="match status" value="1"/>
</dbReference>
<organism evidence="13 14">
    <name type="scientific">Panicum virgatum</name>
    <name type="common">Blackwell switchgrass</name>
    <dbReference type="NCBI Taxonomy" id="38727"/>
    <lineage>
        <taxon>Eukaryota</taxon>
        <taxon>Viridiplantae</taxon>
        <taxon>Streptophyta</taxon>
        <taxon>Embryophyta</taxon>
        <taxon>Tracheophyta</taxon>
        <taxon>Spermatophyta</taxon>
        <taxon>Magnoliopsida</taxon>
        <taxon>Liliopsida</taxon>
        <taxon>Poales</taxon>
        <taxon>Poaceae</taxon>
        <taxon>PACMAD clade</taxon>
        <taxon>Panicoideae</taxon>
        <taxon>Panicodae</taxon>
        <taxon>Paniceae</taxon>
        <taxon>Panicinae</taxon>
        <taxon>Panicum</taxon>
        <taxon>Panicum sect. Hiantes</taxon>
    </lineage>
</organism>
<sequence>MQFTKIVVYFVWIVAVSSPLSALADDPHYCCCFRGCLLRSIMEVRNNNVESSMEAHRELHDHRHSQAGGSGSDDPRTTVLTYLTFLEQKIAHLRGIICSAPRPPQQIVSAELSCIAVQLVSISNTLAAASGAAAEEDAKSPPRAATPSEGDSDSSDHDLHAEDDDELRLPPAGSYEVIELDKEEILAPHVHSCKVCGKGFKRDANLRMHMRGHGEEYKTAAALAKPAGMDAPPPARCFYSCPFVGCKRNREHKSFQPLKTAVCVKNHYRRSHCDKSYTCRRCNVKRFSVLADLRTHEKHCGRDRWVCSCGTSFSRKDKLFGHVAAFDGHAPALPPEEADHSAANGHGSASDQMLMETEAARRMANNQERFSDSIFDDLSCSDIKGFPLTDTQCLDDERGSLFPMDLYSCDFDGFDLFGAPGIADF</sequence>
<evidence type="ECO:0000313" key="14">
    <source>
        <dbReference type="Proteomes" id="UP000823388"/>
    </source>
</evidence>
<feature type="chain" id="PRO_5035938187" description="C2H2-type domain-containing protein" evidence="11">
    <location>
        <begin position="25"/>
        <end position="425"/>
    </location>
</feature>
<dbReference type="InterPro" id="IPR058196">
    <property type="entry name" value="zf-C2H2_STOP1/2_C"/>
</dbReference>
<dbReference type="GO" id="GO:0010447">
    <property type="term" value="P:response to acidic pH"/>
    <property type="evidence" value="ECO:0007669"/>
    <property type="project" value="InterPro"/>
</dbReference>
<evidence type="ECO:0000256" key="4">
    <source>
        <dbReference type="ARBA" id="ARBA00022771"/>
    </source>
</evidence>
<keyword evidence="11" id="KW-0732">Signal</keyword>
<name>A0A8T0N591_PANVG</name>
<protein>
    <recommendedName>
        <fullName evidence="12">C2H2-type domain-containing protein</fullName>
    </recommendedName>
</protein>
<keyword evidence="2" id="KW-0479">Metal-binding</keyword>
<accession>A0A8T0N591</accession>
<keyword evidence="6" id="KW-0805">Transcription regulation</keyword>